<proteinExistence type="predicted"/>
<feature type="compositionally biased region" description="Low complexity" evidence="1">
    <location>
        <begin position="524"/>
        <end position="534"/>
    </location>
</feature>
<feature type="compositionally biased region" description="Low complexity" evidence="1">
    <location>
        <begin position="941"/>
        <end position="952"/>
    </location>
</feature>
<feature type="compositionally biased region" description="Gly residues" evidence="1">
    <location>
        <begin position="259"/>
        <end position="272"/>
    </location>
</feature>
<dbReference type="GeneID" id="37271613"/>
<feature type="region of interest" description="Disordered" evidence="1">
    <location>
        <begin position="859"/>
        <end position="880"/>
    </location>
</feature>
<dbReference type="SUPFAM" id="SSF48452">
    <property type="entry name" value="TPR-like"/>
    <property type="match status" value="1"/>
</dbReference>
<feature type="region of interest" description="Disordered" evidence="1">
    <location>
        <begin position="729"/>
        <end position="781"/>
    </location>
</feature>
<dbReference type="InterPro" id="IPR019458">
    <property type="entry name" value="Est1-like_N"/>
</dbReference>
<evidence type="ECO:0000313" key="5">
    <source>
        <dbReference type="Proteomes" id="UP000245946"/>
    </source>
</evidence>
<feature type="region of interest" description="Disordered" evidence="1">
    <location>
        <begin position="456"/>
        <end position="485"/>
    </location>
</feature>
<organism evidence="4 5">
    <name type="scientific">Tilletiopsis washingtonensis</name>
    <dbReference type="NCBI Taxonomy" id="58919"/>
    <lineage>
        <taxon>Eukaryota</taxon>
        <taxon>Fungi</taxon>
        <taxon>Dikarya</taxon>
        <taxon>Basidiomycota</taxon>
        <taxon>Ustilaginomycotina</taxon>
        <taxon>Exobasidiomycetes</taxon>
        <taxon>Entylomatales</taxon>
        <taxon>Entylomatales incertae sedis</taxon>
        <taxon>Tilletiopsis</taxon>
    </lineage>
</organism>
<evidence type="ECO:0000259" key="2">
    <source>
        <dbReference type="Pfam" id="PF10373"/>
    </source>
</evidence>
<dbReference type="InterPro" id="IPR011990">
    <property type="entry name" value="TPR-like_helical_dom_sf"/>
</dbReference>
<feature type="region of interest" description="Disordered" evidence="1">
    <location>
        <begin position="508"/>
        <end position="534"/>
    </location>
</feature>
<dbReference type="Proteomes" id="UP000245946">
    <property type="component" value="Unassembled WGS sequence"/>
</dbReference>
<dbReference type="Gene3D" id="1.25.40.10">
    <property type="entry name" value="Tetratricopeptide repeat domain"/>
    <property type="match status" value="1"/>
</dbReference>
<dbReference type="RefSeq" id="XP_025599169.1">
    <property type="nucleotide sequence ID" value="XM_025744069.1"/>
</dbReference>
<feature type="region of interest" description="Disordered" evidence="1">
    <location>
        <begin position="812"/>
        <end position="845"/>
    </location>
</feature>
<evidence type="ECO:0000313" key="4">
    <source>
        <dbReference type="EMBL" id="PWN98890.1"/>
    </source>
</evidence>
<gene>
    <name evidence="4" type="ORF">FA09DRAFT_338165</name>
</gene>
<dbReference type="STRING" id="58919.A0A316ZB26"/>
<name>A0A316ZB26_9BASI</name>
<feature type="domain" description="Telomerase activating protein Est1-like N-terminal" evidence="3">
    <location>
        <begin position="68"/>
        <end position="248"/>
    </location>
</feature>
<dbReference type="Pfam" id="PF10374">
    <property type="entry name" value="EST1"/>
    <property type="match status" value="1"/>
</dbReference>
<keyword evidence="5" id="KW-1185">Reference proteome</keyword>
<feature type="region of interest" description="Disordered" evidence="1">
    <location>
        <begin position="911"/>
        <end position="963"/>
    </location>
</feature>
<dbReference type="InterPro" id="IPR045153">
    <property type="entry name" value="Est1/Ebs1-like"/>
</dbReference>
<dbReference type="InterPro" id="IPR018834">
    <property type="entry name" value="DNA/RNA-bd_Est1-type"/>
</dbReference>
<dbReference type="OrthoDB" id="69928at2759"/>
<feature type="compositionally biased region" description="Basic and acidic residues" evidence="1">
    <location>
        <begin position="508"/>
        <end position="517"/>
    </location>
</feature>
<dbReference type="PANTHER" id="PTHR15696">
    <property type="entry name" value="SMG-7 SUPPRESSOR WITH MORPHOLOGICAL EFFECT ON GENITALIA PROTEIN 7"/>
    <property type="match status" value="1"/>
</dbReference>
<dbReference type="EMBL" id="KZ819290">
    <property type="protein sequence ID" value="PWN98890.1"/>
    <property type="molecule type" value="Genomic_DNA"/>
</dbReference>
<feature type="compositionally biased region" description="Polar residues" evidence="1">
    <location>
        <begin position="745"/>
        <end position="755"/>
    </location>
</feature>
<feature type="compositionally biased region" description="Low complexity" evidence="1">
    <location>
        <begin position="470"/>
        <end position="485"/>
    </location>
</feature>
<dbReference type="PANTHER" id="PTHR15696:SF36">
    <property type="entry name" value="NONSENSE-MEDIATED MRNA DECAY FACTOR"/>
    <property type="match status" value="1"/>
</dbReference>
<reference evidence="4 5" key="1">
    <citation type="journal article" date="2018" name="Mol. Biol. Evol.">
        <title>Broad Genomic Sampling Reveals a Smut Pathogenic Ancestry of the Fungal Clade Ustilaginomycotina.</title>
        <authorList>
            <person name="Kijpornyongpan T."/>
            <person name="Mondo S.J."/>
            <person name="Barry K."/>
            <person name="Sandor L."/>
            <person name="Lee J."/>
            <person name="Lipzen A."/>
            <person name="Pangilinan J."/>
            <person name="LaButti K."/>
            <person name="Hainaut M."/>
            <person name="Henrissat B."/>
            <person name="Grigoriev I.V."/>
            <person name="Spatafora J.W."/>
            <person name="Aime M.C."/>
        </authorList>
    </citation>
    <scope>NUCLEOTIDE SEQUENCE [LARGE SCALE GENOMIC DNA]</scope>
    <source>
        <strain evidence="4 5">MCA 4186</strain>
    </source>
</reference>
<sequence>MATRAADDSAQQLARDAKARRATLKALLDDAAAQPGAAAIDYARRECRHAYLKLLFACTFSSRAQGADAALWSETTHPLVHLFRSRLAAYEKAFKASHARSADAAAPSDPQPPKPAVGGRTAKQAQAQQAQAYLRLATAFRDFLLAEENFWRDLAGRVVRVFRLDEARANLRALDIPCDADADSSFASDTSASTGLDRIPGAGASGALPGAALLQAASLPGNRTRLLEVVHKALLCCGDLARYRELYRDDRGGGEEGRGGAGSKRGGAGAGRGRAGKVIAAAAVARTSKEVSSRRDFSRAAACYEQARLLLPDNGNPSNQLAVIATYSGDPFLSIYHYYRALCVRVPFDTARQNLELTLRKAVAAWSKEGGRERLLAGGAKEKLDETAAAVLRDFVVLHGLFYTREKFAIIQPFAEEFLSRFSRAIVSRTLAADAIVRIVVTGLAASWTARLWRSGAASTTSSRPRPGRGAEATTETSSAGSAASAEHQNLTHVLGIMQRLVKAGTSETREALDAARKSPPTAPARMRGGAGEAAASAARHISAAFRRMLPALRILSKWMKSHLEYMSRSADRAAALSQESSLSQDLGETEVEEAQARALADAALVQTTVELWKSYVSFINTLRFAFPFDALPSLGAMGQTGAAPLALEEDSDMRGFAPTRKAMLYVNGSTPGSSLAQPRASQVHPNEEQLMRIADLLIDAKVMAESDASPIYFDDERNLFALDEQGPGLNATQESLRGGGDAAETQSAEPQSSLDRIGLRDALPQRDDDPEIASESTEDVVDMAMRAGVGELDDSDDDLILIPSASAASRTAAAAVPQPQDPGTPAAARSRALAPASGASTPSPMTAQHLLLQVLTGRSPAQSPSQPHAPALHAPSLASAPAQQPHLLFGGVARTSSDFSGAGQASIWASGPGDVHHSHARAFSPPARAWDTPGGYASPQQQQQRHFNAQQEHASGSPFAAGRATQHLGGAFAAAPGPMSYAGGTSQASHASSMNGAASAPFASYASSSGFAPPGPDAFAAPQGQHTSPFAGNGHAQQRAPHDAAQSFLNG</sequence>
<dbReference type="Pfam" id="PF10373">
    <property type="entry name" value="EST1_DNA_bind"/>
    <property type="match status" value="1"/>
</dbReference>
<accession>A0A316ZB26</accession>
<evidence type="ECO:0000256" key="1">
    <source>
        <dbReference type="SAM" id="MobiDB-lite"/>
    </source>
</evidence>
<feature type="compositionally biased region" description="Basic and acidic residues" evidence="1">
    <location>
        <begin position="758"/>
        <end position="768"/>
    </location>
</feature>
<feature type="region of interest" description="Disordered" evidence="1">
    <location>
        <begin position="1015"/>
        <end position="1052"/>
    </location>
</feature>
<feature type="compositionally biased region" description="Acidic residues" evidence="1">
    <location>
        <begin position="769"/>
        <end position="781"/>
    </location>
</feature>
<feature type="region of interest" description="Disordered" evidence="1">
    <location>
        <begin position="251"/>
        <end position="272"/>
    </location>
</feature>
<feature type="region of interest" description="Disordered" evidence="1">
    <location>
        <begin position="100"/>
        <end position="124"/>
    </location>
</feature>
<evidence type="ECO:0008006" key="6">
    <source>
        <dbReference type="Google" id="ProtNLM"/>
    </source>
</evidence>
<feature type="compositionally biased region" description="Low complexity" evidence="1">
    <location>
        <begin position="860"/>
        <end position="880"/>
    </location>
</feature>
<feature type="domain" description="DNA/RNA-binding" evidence="2">
    <location>
        <begin position="300"/>
        <end position="662"/>
    </location>
</feature>
<feature type="compositionally biased region" description="Low complexity" evidence="1">
    <location>
        <begin position="826"/>
        <end position="841"/>
    </location>
</feature>
<protein>
    <recommendedName>
        <fullName evidence="6">DNA/RNA-binding domain-containing protein</fullName>
    </recommendedName>
</protein>
<evidence type="ECO:0000259" key="3">
    <source>
        <dbReference type="Pfam" id="PF10374"/>
    </source>
</evidence>
<dbReference type="AlphaFoldDB" id="A0A316ZB26"/>